<dbReference type="Proteomes" id="UP001187143">
    <property type="component" value="Unassembled WGS sequence"/>
</dbReference>
<accession>A0AAE4RGI5</accession>
<feature type="transmembrane region" description="Helical" evidence="1">
    <location>
        <begin position="6"/>
        <end position="22"/>
    </location>
</feature>
<dbReference type="EMBL" id="JAWLLD010000025">
    <property type="protein sequence ID" value="MDV7014583.1"/>
    <property type="molecule type" value="Genomic_DNA"/>
</dbReference>
<protein>
    <submittedName>
        <fullName evidence="2">Uncharacterized protein</fullName>
    </submittedName>
</protein>
<evidence type="ECO:0000313" key="3">
    <source>
        <dbReference type="Proteomes" id="UP001187143"/>
    </source>
</evidence>
<organism evidence="2 3">
    <name type="scientific">Mycobacterium intracellulare</name>
    <dbReference type="NCBI Taxonomy" id="1767"/>
    <lineage>
        <taxon>Bacteria</taxon>
        <taxon>Bacillati</taxon>
        <taxon>Actinomycetota</taxon>
        <taxon>Actinomycetes</taxon>
        <taxon>Mycobacteriales</taxon>
        <taxon>Mycobacteriaceae</taxon>
        <taxon>Mycobacterium</taxon>
        <taxon>Mycobacterium avium complex (MAC)</taxon>
    </lineage>
</organism>
<gene>
    <name evidence="2" type="ORF">R4F53_20045</name>
</gene>
<name>A0AAE4RGI5_MYCIT</name>
<keyword evidence="1" id="KW-1133">Transmembrane helix</keyword>
<evidence type="ECO:0000313" key="2">
    <source>
        <dbReference type="EMBL" id="MDV7014583.1"/>
    </source>
</evidence>
<dbReference type="AlphaFoldDB" id="A0AAE4RGI5"/>
<reference evidence="2" key="1">
    <citation type="submission" date="2023-10" db="EMBL/GenBank/DDBJ databases">
        <title>Characterization and genome sequence of Mycobacterium intracellulare ABSURDO, a novel pathogenic isolate with three colony morphotypes that vary in growth and acid-fastness.</title>
        <authorList>
            <person name="Jude B.A."/>
            <person name="Robinson R.T."/>
        </authorList>
    </citation>
    <scope>NUCLEOTIDE SEQUENCE</scope>
    <source>
        <strain evidence="2">ABSURDO Component B</strain>
    </source>
</reference>
<sequence length="212" mass="22410">MPVIIQSVLCLYIEVGICWLASRTKRRPATTERRDDGFMNRIGQAVTGFLAMVAAVPAVAAQAAPAAPDFSSYPKASEGDYTVRPGLAYSVRGFRTPSGLYCTSSNHRAMYAMNCTGPFAGAPEGANTVSLFESGALVSPIKFTSVENSSPGSNPEFEGHPINLLPKNTAYAFDDAICVWTDTIALACRIGSGQTYNGFIATSDSTTTIGNS</sequence>
<evidence type="ECO:0000256" key="1">
    <source>
        <dbReference type="SAM" id="Phobius"/>
    </source>
</evidence>
<dbReference type="RefSeq" id="WP_317728479.1">
    <property type="nucleotide sequence ID" value="NZ_JAWLLC010000024.1"/>
</dbReference>
<keyword evidence="1" id="KW-0812">Transmembrane</keyword>
<keyword evidence="1" id="KW-0472">Membrane</keyword>
<feature type="transmembrane region" description="Helical" evidence="1">
    <location>
        <begin position="42"/>
        <end position="64"/>
    </location>
</feature>
<comment type="caution">
    <text evidence="2">The sequence shown here is derived from an EMBL/GenBank/DDBJ whole genome shotgun (WGS) entry which is preliminary data.</text>
</comment>
<proteinExistence type="predicted"/>